<evidence type="ECO:0000313" key="2">
    <source>
        <dbReference type="Proteomes" id="UP000321306"/>
    </source>
</evidence>
<dbReference type="RefSeq" id="WP_146882852.1">
    <property type="nucleotide sequence ID" value="NZ_BJXB01000003.1"/>
</dbReference>
<reference evidence="1 2" key="1">
    <citation type="submission" date="2019-07" db="EMBL/GenBank/DDBJ databases">
        <title>Whole genome shotgun sequence of Deinococcus cellulosilyticus NBRC 106333.</title>
        <authorList>
            <person name="Hosoyama A."/>
            <person name="Uohara A."/>
            <person name="Ohji S."/>
            <person name="Ichikawa N."/>
        </authorList>
    </citation>
    <scope>NUCLEOTIDE SEQUENCE [LARGE SCALE GENOMIC DNA]</scope>
    <source>
        <strain evidence="1 2">NBRC 106333</strain>
    </source>
</reference>
<dbReference type="Proteomes" id="UP000321306">
    <property type="component" value="Unassembled WGS sequence"/>
</dbReference>
<proteinExistence type="predicted"/>
<dbReference type="OrthoDB" id="1551155at2"/>
<protein>
    <submittedName>
        <fullName evidence="1">Uncharacterized protein</fullName>
    </submittedName>
</protein>
<comment type="caution">
    <text evidence="1">The sequence shown here is derived from an EMBL/GenBank/DDBJ whole genome shotgun (WGS) entry which is preliminary data.</text>
</comment>
<accession>A0A511MXS6</accession>
<keyword evidence="2" id="KW-1185">Reference proteome</keyword>
<gene>
    <name evidence="1" type="ORF">DC3_10270</name>
</gene>
<evidence type="ECO:0000313" key="1">
    <source>
        <dbReference type="EMBL" id="GEM45392.1"/>
    </source>
</evidence>
<organism evidence="1 2">
    <name type="scientific">Deinococcus cellulosilyticus (strain DSM 18568 / NBRC 106333 / KACC 11606 / 5516J-15)</name>
    <dbReference type="NCBI Taxonomy" id="1223518"/>
    <lineage>
        <taxon>Bacteria</taxon>
        <taxon>Thermotogati</taxon>
        <taxon>Deinococcota</taxon>
        <taxon>Deinococci</taxon>
        <taxon>Deinococcales</taxon>
        <taxon>Deinococcaceae</taxon>
        <taxon>Deinococcus</taxon>
    </lineage>
</organism>
<name>A0A511MXS6_DEIC1</name>
<sequence>MADQITIERVQLGVKMEKRMVKVLKALAEAQDMTLGELLEDIVLHAFEGVSTFGNTESEDIKALKKVYQMDYGVHDSQKFSSEG</sequence>
<dbReference type="EMBL" id="BJXB01000003">
    <property type="protein sequence ID" value="GEM45392.1"/>
    <property type="molecule type" value="Genomic_DNA"/>
</dbReference>
<dbReference type="AlphaFoldDB" id="A0A511MXS6"/>